<evidence type="ECO:0000313" key="4">
    <source>
        <dbReference type="Proteomes" id="UP001596989"/>
    </source>
</evidence>
<dbReference type="NCBIfam" id="TIGR00200">
    <property type="entry name" value="cinA_nterm"/>
    <property type="match status" value="1"/>
</dbReference>
<dbReference type="PANTHER" id="PTHR13939:SF0">
    <property type="entry name" value="NMN AMIDOHYDROLASE-LIKE PROTEIN YFAY"/>
    <property type="match status" value="1"/>
</dbReference>
<dbReference type="InterPro" id="IPR041424">
    <property type="entry name" value="CinA_KH"/>
</dbReference>
<reference evidence="4" key="1">
    <citation type="journal article" date="2019" name="Int. J. Syst. Evol. Microbiol.">
        <title>The Global Catalogue of Microorganisms (GCM) 10K type strain sequencing project: providing services to taxonomists for standard genome sequencing and annotation.</title>
        <authorList>
            <consortium name="The Broad Institute Genomics Platform"/>
            <consortium name="The Broad Institute Genome Sequencing Center for Infectious Disease"/>
            <person name="Wu L."/>
            <person name="Ma J."/>
        </authorList>
    </citation>
    <scope>NUCLEOTIDE SEQUENCE [LARGE SCALE GENOMIC DNA]</scope>
    <source>
        <strain evidence="4">CCUG 59129</strain>
    </source>
</reference>
<dbReference type="NCBIfam" id="NF001813">
    <property type="entry name" value="PRK00549.1"/>
    <property type="match status" value="1"/>
</dbReference>
<dbReference type="EMBL" id="JBHTJZ010000009">
    <property type="protein sequence ID" value="MFD0959552.1"/>
    <property type="molecule type" value="Genomic_DNA"/>
</dbReference>
<keyword evidence="4" id="KW-1185">Reference proteome</keyword>
<gene>
    <name evidence="1" type="primary">cinA</name>
    <name evidence="3" type="ORF">ACFQ2I_09110</name>
</gene>
<dbReference type="SUPFAM" id="SSF142433">
    <property type="entry name" value="CinA-like"/>
    <property type="match status" value="1"/>
</dbReference>
<proteinExistence type="inferred from homology"/>
<dbReference type="Gene3D" id="3.90.950.20">
    <property type="entry name" value="CinA-like"/>
    <property type="match status" value="1"/>
</dbReference>
<dbReference type="Pfam" id="PF18146">
    <property type="entry name" value="CinA_KH"/>
    <property type="match status" value="1"/>
</dbReference>
<dbReference type="Pfam" id="PF02464">
    <property type="entry name" value="CinA"/>
    <property type="match status" value="1"/>
</dbReference>
<dbReference type="NCBIfam" id="TIGR00177">
    <property type="entry name" value="molyb_syn"/>
    <property type="match status" value="1"/>
</dbReference>
<organism evidence="3 4">
    <name type="scientific">Paenibacillus chungangensis</name>
    <dbReference type="NCBI Taxonomy" id="696535"/>
    <lineage>
        <taxon>Bacteria</taxon>
        <taxon>Bacillati</taxon>
        <taxon>Bacillota</taxon>
        <taxon>Bacilli</taxon>
        <taxon>Bacillales</taxon>
        <taxon>Paenibacillaceae</taxon>
        <taxon>Paenibacillus</taxon>
    </lineage>
</organism>
<dbReference type="InterPro" id="IPR050101">
    <property type="entry name" value="CinA"/>
</dbReference>
<dbReference type="HAMAP" id="MF_00226_B">
    <property type="entry name" value="CinA_B"/>
    <property type="match status" value="1"/>
</dbReference>
<dbReference type="PANTHER" id="PTHR13939">
    <property type="entry name" value="NICOTINAMIDE-NUCLEOTIDE AMIDOHYDROLASE PNCC"/>
    <property type="match status" value="1"/>
</dbReference>
<dbReference type="Gene3D" id="3.40.980.10">
    <property type="entry name" value="MoaB/Mog-like domain"/>
    <property type="match status" value="1"/>
</dbReference>
<evidence type="ECO:0000259" key="2">
    <source>
        <dbReference type="SMART" id="SM00852"/>
    </source>
</evidence>
<dbReference type="SUPFAM" id="SSF53218">
    <property type="entry name" value="Molybdenum cofactor biosynthesis proteins"/>
    <property type="match status" value="1"/>
</dbReference>
<protein>
    <recommendedName>
        <fullName evidence="1">Putative competence-damage inducible protein</fullName>
    </recommendedName>
</protein>
<dbReference type="InterPro" id="IPR036653">
    <property type="entry name" value="CinA-like_C"/>
</dbReference>
<dbReference type="InterPro" id="IPR036425">
    <property type="entry name" value="MoaB/Mog-like_dom_sf"/>
</dbReference>
<dbReference type="InterPro" id="IPR008135">
    <property type="entry name" value="Competence-induced_CinA"/>
</dbReference>
<dbReference type="Proteomes" id="UP001596989">
    <property type="component" value="Unassembled WGS sequence"/>
</dbReference>
<comment type="similarity">
    <text evidence="1">Belongs to the CinA family.</text>
</comment>
<name>A0ABW3HPU3_9BACL</name>
<comment type="caution">
    <text evidence="3">The sequence shown here is derived from an EMBL/GenBank/DDBJ whole genome shotgun (WGS) entry which is preliminary data.</text>
</comment>
<dbReference type="InterPro" id="IPR001453">
    <property type="entry name" value="MoaB/Mog_dom"/>
</dbReference>
<dbReference type="RefSeq" id="WP_377563709.1">
    <property type="nucleotide sequence ID" value="NZ_JBHTJZ010000009.1"/>
</dbReference>
<evidence type="ECO:0000256" key="1">
    <source>
        <dbReference type="HAMAP-Rule" id="MF_00226"/>
    </source>
</evidence>
<dbReference type="CDD" id="cd00885">
    <property type="entry name" value="cinA"/>
    <property type="match status" value="1"/>
</dbReference>
<dbReference type="SMART" id="SM00852">
    <property type="entry name" value="MoCF_biosynth"/>
    <property type="match status" value="1"/>
</dbReference>
<dbReference type="NCBIfam" id="TIGR00199">
    <property type="entry name" value="PncC_domain"/>
    <property type="match status" value="1"/>
</dbReference>
<dbReference type="Gene3D" id="3.30.70.2860">
    <property type="match status" value="1"/>
</dbReference>
<dbReference type="InterPro" id="IPR008136">
    <property type="entry name" value="CinA_C"/>
</dbReference>
<dbReference type="PIRSF" id="PIRSF006728">
    <property type="entry name" value="CinA"/>
    <property type="match status" value="1"/>
</dbReference>
<evidence type="ECO:0000313" key="3">
    <source>
        <dbReference type="EMBL" id="MFD0959552.1"/>
    </source>
</evidence>
<accession>A0ABW3HPU3</accession>
<feature type="domain" description="MoaB/Mog" evidence="2">
    <location>
        <begin position="4"/>
        <end position="170"/>
    </location>
</feature>
<dbReference type="Pfam" id="PF00994">
    <property type="entry name" value="MoCF_biosynth"/>
    <property type="match status" value="1"/>
</dbReference>
<sequence>MRAEMIAVGTELLLGQIVNTNARDISRKLAELGIDVYFQTVVGDNRQRLRQAIEIARSRADLLLFTGGLGPTQDDLTKDVLGEYLNRKLIIHEPSMAVIEEMFASRGIEMVESNRRQALMLEDSHPLENTVGLAVGNALEADGTMYILLPGPPREMKAMLEGAASEWLTAMLGESRPLYSRLLKFAGIGESSLEERLIDLIQGQSDPTLAPYAKEGEVAIRVSTKSTDPAEADGRLDEAIGEIRRRLGDHLYAEEDVPIEEVIVRLLRASRRRLASAESCSGGLFAELVTSVPGSSGEFVGGVVTYTNEMKHKLLGIPMEQLEGEGAPGAVSESTAAMMAERVMDIAGADYGISLTGVAGPAPSEGKPVGLVYFGIAERGKDTVVHTTHLSGDRSSIRLRAVKAVLYRLWQSLRNSSDNGVGEPSES</sequence>